<dbReference type="PROSITE" id="PS51331">
    <property type="entry name" value="THYX"/>
    <property type="match status" value="1"/>
</dbReference>
<dbReference type="InterPro" id="IPR003669">
    <property type="entry name" value="Thymidylate_synthase_ThyX"/>
</dbReference>
<dbReference type="GO" id="GO:0050797">
    <property type="term" value="F:thymidylate synthase (FAD) activity"/>
    <property type="evidence" value="ECO:0007669"/>
    <property type="project" value="InterPro"/>
</dbReference>
<gene>
    <name evidence="1" type="ORF">LCGC14_1214230</name>
</gene>
<name>A0A0F9M0K4_9ZZZZ</name>
<sequence length="192" mass="21966">MSYGTKVELIASTPDAEHLIEKAGRLCYATDDKTGMSPGWLQKRIADGHLSLVEHAHTTWHITCSRVTSHQLVRHRIASYSQRSQRYVKESEPRYIIPPQLSGALETVFRDAMKAAWYTYETLLLNGVPPDQARYVLPNATETQLIMTMNFRELHHFLSLRTSSKASEEMQEVANSIKRICQEMWPNVFGSE</sequence>
<accession>A0A0F9M0K4</accession>
<dbReference type="PANTHER" id="PTHR34934:SF1">
    <property type="entry name" value="FLAVIN-DEPENDENT THYMIDYLATE SYNTHASE"/>
    <property type="match status" value="1"/>
</dbReference>
<dbReference type="GO" id="GO:0050660">
    <property type="term" value="F:flavin adenine dinucleotide binding"/>
    <property type="evidence" value="ECO:0007669"/>
    <property type="project" value="InterPro"/>
</dbReference>
<dbReference type="Gene3D" id="3.30.1360.170">
    <property type="match status" value="1"/>
</dbReference>
<dbReference type="AlphaFoldDB" id="A0A0F9M0K4"/>
<dbReference type="HAMAP" id="MF_01408">
    <property type="entry name" value="ThyX"/>
    <property type="match status" value="1"/>
</dbReference>
<evidence type="ECO:0008006" key="2">
    <source>
        <dbReference type="Google" id="ProtNLM"/>
    </source>
</evidence>
<comment type="caution">
    <text evidence="1">The sequence shown here is derived from an EMBL/GenBank/DDBJ whole genome shotgun (WGS) entry which is preliminary data.</text>
</comment>
<organism evidence="1">
    <name type="scientific">marine sediment metagenome</name>
    <dbReference type="NCBI Taxonomy" id="412755"/>
    <lineage>
        <taxon>unclassified sequences</taxon>
        <taxon>metagenomes</taxon>
        <taxon>ecological metagenomes</taxon>
    </lineage>
</organism>
<proteinExistence type="inferred from homology"/>
<reference evidence="1" key="1">
    <citation type="journal article" date="2015" name="Nature">
        <title>Complex archaea that bridge the gap between prokaryotes and eukaryotes.</title>
        <authorList>
            <person name="Spang A."/>
            <person name="Saw J.H."/>
            <person name="Jorgensen S.L."/>
            <person name="Zaremba-Niedzwiedzka K."/>
            <person name="Martijn J."/>
            <person name="Lind A.E."/>
            <person name="van Eijk R."/>
            <person name="Schleper C."/>
            <person name="Guy L."/>
            <person name="Ettema T.J."/>
        </authorList>
    </citation>
    <scope>NUCLEOTIDE SEQUENCE</scope>
</reference>
<evidence type="ECO:0000313" key="1">
    <source>
        <dbReference type="EMBL" id="KKM92851.1"/>
    </source>
</evidence>
<dbReference type="CDD" id="cd20175">
    <property type="entry name" value="ThyX"/>
    <property type="match status" value="1"/>
</dbReference>
<dbReference type="PANTHER" id="PTHR34934">
    <property type="entry name" value="FLAVIN-DEPENDENT THYMIDYLATE SYNTHASE"/>
    <property type="match status" value="1"/>
</dbReference>
<protein>
    <recommendedName>
        <fullName evidence="2">Thymidylate synthase (FAD)</fullName>
    </recommendedName>
</protein>
<dbReference type="GO" id="GO:0006231">
    <property type="term" value="P:dTMP biosynthetic process"/>
    <property type="evidence" value="ECO:0007669"/>
    <property type="project" value="InterPro"/>
</dbReference>
<dbReference type="GO" id="GO:0070402">
    <property type="term" value="F:NADPH binding"/>
    <property type="evidence" value="ECO:0007669"/>
    <property type="project" value="TreeGrafter"/>
</dbReference>
<dbReference type="SUPFAM" id="SSF69796">
    <property type="entry name" value="Thymidylate synthase-complementing protein Thy1"/>
    <property type="match status" value="1"/>
</dbReference>
<dbReference type="NCBIfam" id="TIGR02170">
    <property type="entry name" value="thyX"/>
    <property type="match status" value="1"/>
</dbReference>
<dbReference type="GO" id="GO:0004799">
    <property type="term" value="F:thymidylate synthase activity"/>
    <property type="evidence" value="ECO:0007669"/>
    <property type="project" value="TreeGrafter"/>
</dbReference>
<dbReference type="EMBL" id="LAZR01006342">
    <property type="protein sequence ID" value="KKM92851.1"/>
    <property type="molecule type" value="Genomic_DNA"/>
</dbReference>
<dbReference type="InterPro" id="IPR036098">
    <property type="entry name" value="Thymidylate_synthase_ThyX_sf"/>
</dbReference>
<dbReference type="Pfam" id="PF02511">
    <property type="entry name" value="Thy1"/>
    <property type="match status" value="1"/>
</dbReference>